<comment type="caution">
    <text evidence="1">The sequence shown here is derived from an EMBL/GenBank/DDBJ whole genome shotgun (WGS) entry which is preliminary data.</text>
</comment>
<name>A0A9D4FZ72_DREPO</name>
<proteinExistence type="predicted"/>
<protein>
    <submittedName>
        <fullName evidence="1">Uncharacterized protein</fullName>
    </submittedName>
</protein>
<gene>
    <name evidence="1" type="ORF">DPMN_135454</name>
</gene>
<evidence type="ECO:0000313" key="2">
    <source>
        <dbReference type="Proteomes" id="UP000828390"/>
    </source>
</evidence>
<accession>A0A9D4FZ72</accession>
<reference evidence="1" key="2">
    <citation type="submission" date="2020-11" db="EMBL/GenBank/DDBJ databases">
        <authorList>
            <person name="McCartney M.A."/>
            <person name="Auch B."/>
            <person name="Kono T."/>
            <person name="Mallez S."/>
            <person name="Becker A."/>
            <person name="Gohl D.M."/>
            <person name="Silverstein K.A.T."/>
            <person name="Koren S."/>
            <person name="Bechman K.B."/>
            <person name="Herman A."/>
            <person name="Abrahante J.E."/>
            <person name="Garbe J."/>
        </authorList>
    </citation>
    <scope>NUCLEOTIDE SEQUENCE</scope>
    <source>
        <strain evidence="1">Duluth1</strain>
        <tissue evidence="1">Whole animal</tissue>
    </source>
</reference>
<dbReference type="EMBL" id="JAIWYP010000006">
    <property type="protein sequence ID" value="KAH3807121.1"/>
    <property type="molecule type" value="Genomic_DNA"/>
</dbReference>
<reference evidence="1" key="1">
    <citation type="journal article" date="2019" name="bioRxiv">
        <title>The Genome of the Zebra Mussel, Dreissena polymorpha: A Resource for Invasive Species Research.</title>
        <authorList>
            <person name="McCartney M.A."/>
            <person name="Auch B."/>
            <person name="Kono T."/>
            <person name="Mallez S."/>
            <person name="Zhang Y."/>
            <person name="Obille A."/>
            <person name="Becker A."/>
            <person name="Abrahante J.E."/>
            <person name="Garbe J."/>
            <person name="Badalamenti J.P."/>
            <person name="Herman A."/>
            <person name="Mangelson H."/>
            <person name="Liachko I."/>
            <person name="Sullivan S."/>
            <person name="Sone E.D."/>
            <person name="Koren S."/>
            <person name="Silverstein K.A.T."/>
            <person name="Beckman K.B."/>
            <person name="Gohl D.M."/>
        </authorList>
    </citation>
    <scope>NUCLEOTIDE SEQUENCE</scope>
    <source>
        <strain evidence="1">Duluth1</strain>
        <tissue evidence="1">Whole animal</tissue>
    </source>
</reference>
<dbReference type="Proteomes" id="UP000828390">
    <property type="component" value="Unassembled WGS sequence"/>
</dbReference>
<evidence type="ECO:0000313" key="1">
    <source>
        <dbReference type="EMBL" id="KAH3807121.1"/>
    </source>
</evidence>
<dbReference type="AlphaFoldDB" id="A0A9D4FZ72"/>
<sequence>MVYRAFRGFQGVSWFTGRVLVYRACRGLWGVSWLMGHVMVYRACRGLQGVSLAACDGASLAFTKQLGLSSPTVITEQV</sequence>
<organism evidence="1 2">
    <name type="scientific">Dreissena polymorpha</name>
    <name type="common">Zebra mussel</name>
    <name type="synonym">Mytilus polymorpha</name>
    <dbReference type="NCBI Taxonomy" id="45954"/>
    <lineage>
        <taxon>Eukaryota</taxon>
        <taxon>Metazoa</taxon>
        <taxon>Spiralia</taxon>
        <taxon>Lophotrochozoa</taxon>
        <taxon>Mollusca</taxon>
        <taxon>Bivalvia</taxon>
        <taxon>Autobranchia</taxon>
        <taxon>Heteroconchia</taxon>
        <taxon>Euheterodonta</taxon>
        <taxon>Imparidentia</taxon>
        <taxon>Neoheterodontei</taxon>
        <taxon>Myida</taxon>
        <taxon>Dreissenoidea</taxon>
        <taxon>Dreissenidae</taxon>
        <taxon>Dreissena</taxon>
    </lineage>
</organism>
<keyword evidence="2" id="KW-1185">Reference proteome</keyword>